<dbReference type="PANTHER" id="PTHR47894">
    <property type="entry name" value="HTH-TYPE TRANSCRIPTIONAL REGULATOR GADX"/>
    <property type="match status" value="1"/>
</dbReference>
<evidence type="ECO:0000256" key="3">
    <source>
        <dbReference type="ARBA" id="ARBA00023163"/>
    </source>
</evidence>
<sequence>MEFSDSNMTTAAIPMTYSRVAARALGLGERQLDRLMFGSGVLGRDLLRDDRYLNGRQQVQILSNALDISGDEAFGLYYGKQITPSTHGPMGFLVNSSPTLLEALESFRDYLPLRMNLTAISVCKTEDWLECRLGVSHGVTQKVYRLFIETLSLGLLAITESILGRPLSEGGLWLSYPPPSYREKYYSAYPCVVNFSAKENLLRIPAALANTVNASSDSRNYELALDQCRQLLRQMTPDEHNVVSQVRRLLLSSPNHQLVEADVAAALFVSKRTLARRLAQEGVGFREVRDQVLSSLAEGYLLNTQLSVDVVATLLNYHDASNFRRAFKRWYGVSPDTFRKRGK</sequence>
<proteinExistence type="predicted"/>
<dbReference type="EMBL" id="CP014544">
    <property type="protein sequence ID" value="AMO70267.1"/>
    <property type="molecule type" value="Genomic_DNA"/>
</dbReference>
<protein>
    <recommendedName>
        <fullName evidence="4">HTH araC/xylS-type domain-containing protein</fullName>
    </recommendedName>
</protein>
<organism evidence="5 6">
    <name type="scientific">Zhongshania aliphaticivorans</name>
    <dbReference type="NCBI Taxonomy" id="1470434"/>
    <lineage>
        <taxon>Bacteria</taxon>
        <taxon>Pseudomonadati</taxon>
        <taxon>Pseudomonadota</taxon>
        <taxon>Gammaproteobacteria</taxon>
        <taxon>Cellvibrionales</taxon>
        <taxon>Spongiibacteraceae</taxon>
        <taxon>Zhongshania</taxon>
    </lineage>
</organism>
<evidence type="ECO:0000313" key="6">
    <source>
        <dbReference type="Proteomes" id="UP000074119"/>
    </source>
</evidence>
<keyword evidence="1" id="KW-0805">Transcription regulation</keyword>
<reference evidence="5 6" key="1">
    <citation type="submission" date="2015-12" db="EMBL/GenBank/DDBJ databases">
        <authorList>
            <person name="Shamseldin A."/>
            <person name="Moawad H."/>
            <person name="Abd El-Rahim W.M."/>
            <person name="Sadowsky M.J."/>
        </authorList>
    </citation>
    <scope>NUCLEOTIDE SEQUENCE [LARGE SCALE GENOMIC DNA]</scope>
    <source>
        <strain evidence="5 6">SM2</strain>
    </source>
</reference>
<dbReference type="SMART" id="SM00342">
    <property type="entry name" value="HTH_ARAC"/>
    <property type="match status" value="1"/>
</dbReference>
<dbReference type="KEGG" id="zal:AZF00_03835"/>
<keyword evidence="3" id="KW-0804">Transcription</keyword>
<dbReference type="STRING" id="1470434.AZF00_03835"/>
<dbReference type="Pfam" id="PF12833">
    <property type="entry name" value="HTH_18"/>
    <property type="match status" value="1"/>
</dbReference>
<accession>A0A127MAJ7</accession>
<dbReference type="InterPro" id="IPR032687">
    <property type="entry name" value="AraC-type_N"/>
</dbReference>
<gene>
    <name evidence="5" type="ORF">AZF00_03835</name>
</gene>
<dbReference type="Proteomes" id="UP000074119">
    <property type="component" value="Chromosome"/>
</dbReference>
<feature type="domain" description="HTH araC/xylS-type" evidence="4">
    <location>
        <begin position="244"/>
        <end position="341"/>
    </location>
</feature>
<dbReference type="AlphaFoldDB" id="A0A127MAJ7"/>
<keyword evidence="2" id="KW-0238">DNA-binding</keyword>
<dbReference type="SUPFAM" id="SSF46689">
    <property type="entry name" value="Homeodomain-like"/>
    <property type="match status" value="1"/>
</dbReference>
<dbReference type="InterPro" id="IPR009057">
    <property type="entry name" value="Homeodomain-like_sf"/>
</dbReference>
<dbReference type="GO" id="GO:0000976">
    <property type="term" value="F:transcription cis-regulatory region binding"/>
    <property type="evidence" value="ECO:0007669"/>
    <property type="project" value="TreeGrafter"/>
</dbReference>
<evidence type="ECO:0000259" key="4">
    <source>
        <dbReference type="PROSITE" id="PS01124"/>
    </source>
</evidence>
<evidence type="ECO:0000256" key="1">
    <source>
        <dbReference type="ARBA" id="ARBA00023015"/>
    </source>
</evidence>
<evidence type="ECO:0000256" key="2">
    <source>
        <dbReference type="ARBA" id="ARBA00023125"/>
    </source>
</evidence>
<dbReference type="Pfam" id="PF12625">
    <property type="entry name" value="Arabinose_bd"/>
    <property type="match status" value="1"/>
</dbReference>
<dbReference type="PANTHER" id="PTHR47894:SF1">
    <property type="entry name" value="HTH-TYPE TRANSCRIPTIONAL REGULATOR VQSM"/>
    <property type="match status" value="1"/>
</dbReference>
<dbReference type="PROSITE" id="PS01124">
    <property type="entry name" value="HTH_ARAC_FAMILY_2"/>
    <property type="match status" value="1"/>
</dbReference>
<dbReference type="GO" id="GO:0005829">
    <property type="term" value="C:cytosol"/>
    <property type="evidence" value="ECO:0007669"/>
    <property type="project" value="TreeGrafter"/>
</dbReference>
<dbReference type="GO" id="GO:0003700">
    <property type="term" value="F:DNA-binding transcription factor activity"/>
    <property type="evidence" value="ECO:0007669"/>
    <property type="project" value="InterPro"/>
</dbReference>
<dbReference type="InterPro" id="IPR018060">
    <property type="entry name" value="HTH_AraC"/>
</dbReference>
<evidence type="ECO:0000313" key="5">
    <source>
        <dbReference type="EMBL" id="AMO70267.1"/>
    </source>
</evidence>
<name>A0A127MAJ7_9GAMM</name>
<dbReference type="Gene3D" id="1.10.10.60">
    <property type="entry name" value="Homeodomain-like"/>
    <property type="match status" value="1"/>
</dbReference>